<keyword evidence="3" id="KW-1133">Transmembrane helix</keyword>
<feature type="transmembrane region" description="Helical" evidence="3">
    <location>
        <begin position="589"/>
        <end position="614"/>
    </location>
</feature>
<name>A0ABY8U8U8_TETOB</name>
<organism evidence="5 6">
    <name type="scientific">Tetradesmus obliquus</name>
    <name type="common">Green alga</name>
    <name type="synonym">Acutodesmus obliquus</name>
    <dbReference type="NCBI Taxonomy" id="3088"/>
    <lineage>
        <taxon>Eukaryota</taxon>
        <taxon>Viridiplantae</taxon>
        <taxon>Chlorophyta</taxon>
        <taxon>core chlorophytes</taxon>
        <taxon>Chlorophyceae</taxon>
        <taxon>CS clade</taxon>
        <taxon>Sphaeropleales</taxon>
        <taxon>Scenedesmaceae</taxon>
        <taxon>Tetradesmus</taxon>
    </lineage>
</organism>
<reference evidence="5 6" key="1">
    <citation type="submission" date="2023-05" db="EMBL/GenBank/DDBJ databases">
        <title>A 100% complete, gapless, phased diploid assembly of the Scenedesmus obliquus UTEX 3031 genome.</title>
        <authorList>
            <person name="Biondi T.C."/>
            <person name="Hanschen E.R."/>
            <person name="Kwon T."/>
            <person name="Eng W."/>
            <person name="Kruse C.P.S."/>
            <person name="Koehler S.I."/>
            <person name="Kunde Y."/>
            <person name="Gleasner C.D."/>
            <person name="You Mak K.T."/>
            <person name="Polle J."/>
            <person name="Hovde B.T."/>
            <person name="Starkenburg S.R."/>
        </authorList>
    </citation>
    <scope>NUCLEOTIDE SEQUENCE [LARGE SCALE GENOMIC DNA]</scope>
    <source>
        <strain evidence="5 6">DOE0152z</strain>
    </source>
</reference>
<dbReference type="EMBL" id="CP126216">
    <property type="protein sequence ID" value="WIA17878.1"/>
    <property type="molecule type" value="Genomic_DNA"/>
</dbReference>
<protein>
    <recommendedName>
        <fullName evidence="4">ABC1 atypical kinase-like domain-containing protein</fullName>
    </recommendedName>
</protein>
<keyword evidence="3" id="KW-0472">Membrane</keyword>
<dbReference type="SUPFAM" id="SSF56112">
    <property type="entry name" value="Protein kinase-like (PK-like)"/>
    <property type="match status" value="1"/>
</dbReference>
<gene>
    <name evidence="5" type="ORF">OEZ85_009378</name>
</gene>
<evidence type="ECO:0000256" key="3">
    <source>
        <dbReference type="SAM" id="Phobius"/>
    </source>
</evidence>
<keyword evidence="6" id="KW-1185">Reference proteome</keyword>
<evidence type="ECO:0000256" key="1">
    <source>
        <dbReference type="ARBA" id="ARBA00009670"/>
    </source>
</evidence>
<feature type="region of interest" description="Disordered" evidence="2">
    <location>
        <begin position="416"/>
        <end position="437"/>
    </location>
</feature>
<dbReference type="InterPro" id="IPR004147">
    <property type="entry name" value="ABC1_dom"/>
</dbReference>
<dbReference type="Pfam" id="PF03109">
    <property type="entry name" value="ABC1"/>
    <property type="match status" value="1"/>
</dbReference>
<dbReference type="CDD" id="cd05121">
    <property type="entry name" value="ABC1_ADCK3-like"/>
    <property type="match status" value="1"/>
</dbReference>
<comment type="similarity">
    <text evidence="1">Belongs to the protein kinase superfamily. ADCK protein kinase family.</text>
</comment>
<sequence>MGTRTLPLVAKRRDSVMLREALATETVEAEAPGGNWSKFKTYSVWQRTCEIWAFAFSFAWRYFLLNQKWTYPKQQGGMTPAAVSARKSELAVWLREGLVRLGPTFIKIGQQFSTRVDVLSPEFVKELEKLQDNVPPFETQTALRILEDNLGAPAGEIFAEFDEVPIAAASLGQVHLARLKTGERVVVKVQRPGLKDLFDIDLKNIRALAVWLQKVDPKTDGAARDWVAIYDECSRILYQEIDYTLEGRNADRFRENFAKLDWVKVPKVYWDYSTSEVLVLEYCPGTKINDGPALDAQGLDRQRLARLAVESYLQQILNHGFFHADPHPGNVAVDAEGGGRLIYYDFGMMGSIPGGVRGGLMELFYGVYERDADRCLDALITMGVLVPTGDRLAVRRTAQFFLNSFQERLVQQKNEKEVKGEEYNKDYKPQRSKDEAKERRKAILSSIGEDLLLAANDQPFRFPATFTFVVRSFTVLDGIGKSLDPRFDISEIAAPYARNLLLEGTPQFAALQKDFGKRWANQNRAVKNLFRGPNQIEDIAGTMQRLESGDLKLRVRALEAERALGRVQAWQRVVSCALVTSTLVNVGTVLSVSAMATGAGLSFAGAGVFGLLLLSNYLKVVKLEKKEAQLAGAV</sequence>
<keyword evidence="3" id="KW-0812">Transmembrane</keyword>
<feature type="domain" description="ABC1 atypical kinase-like" evidence="4">
    <location>
        <begin position="129"/>
        <end position="377"/>
    </location>
</feature>
<proteinExistence type="inferred from homology"/>
<accession>A0ABY8U8U8</accession>
<evidence type="ECO:0000313" key="5">
    <source>
        <dbReference type="EMBL" id="WIA17878.1"/>
    </source>
</evidence>
<evidence type="ECO:0000256" key="2">
    <source>
        <dbReference type="SAM" id="MobiDB-lite"/>
    </source>
</evidence>
<dbReference type="PANTHER" id="PTHR10566">
    <property type="entry name" value="CHAPERONE-ACTIVITY OF BC1 COMPLEX CABC1 -RELATED"/>
    <property type="match status" value="1"/>
</dbReference>
<dbReference type="InterPro" id="IPR050154">
    <property type="entry name" value="UbiB_kinase"/>
</dbReference>
<evidence type="ECO:0000313" key="6">
    <source>
        <dbReference type="Proteomes" id="UP001244341"/>
    </source>
</evidence>
<dbReference type="Proteomes" id="UP001244341">
    <property type="component" value="Chromosome 9b"/>
</dbReference>
<dbReference type="InterPro" id="IPR011009">
    <property type="entry name" value="Kinase-like_dom_sf"/>
</dbReference>
<evidence type="ECO:0000259" key="4">
    <source>
        <dbReference type="Pfam" id="PF03109"/>
    </source>
</evidence>
<dbReference type="PANTHER" id="PTHR10566:SF115">
    <property type="entry name" value="PROTEIN ACTIVITY OF BC1 COMPLEX KINASE 8, CHLOROPLASTIC"/>
    <property type="match status" value="1"/>
</dbReference>